<dbReference type="Gramene" id="KRH46358">
    <property type="protein sequence ID" value="KRH46358"/>
    <property type="gene ID" value="GLYMA_08G328900"/>
</dbReference>
<feature type="transmembrane region" description="Helical" evidence="1">
    <location>
        <begin position="32"/>
        <end position="52"/>
    </location>
</feature>
<keyword evidence="1" id="KW-0812">Transmembrane</keyword>
<reference evidence="3" key="2">
    <citation type="submission" date="2018-02" db="UniProtKB">
        <authorList>
            <consortium name="EnsemblPlants"/>
        </authorList>
    </citation>
    <scope>IDENTIFICATION</scope>
    <source>
        <strain evidence="3">Williams 82</strain>
    </source>
</reference>
<evidence type="ECO:0000256" key="1">
    <source>
        <dbReference type="SAM" id="Phobius"/>
    </source>
</evidence>
<accession>A0A0R0IW43</accession>
<dbReference type="AlphaFoldDB" id="A0A0R0IW43"/>
<dbReference type="EnsemblPlants" id="KRH46358">
    <property type="protein sequence ID" value="KRH46358"/>
    <property type="gene ID" value="GLYMA_08G328900"/>
</dbReference>
<keyword evidence="1" id="KW-0472">Membrane</keyword>
<name>A0A0R0IW43_SOYBN</name>
<protein>
    <submittedName>
        <fullName evidence="2 3">Uncharacterized protein</fullName>
    </submittedName>
</protein>
<dbReference type="InParanoid" id="A0A0R0IW43"/>
<reference evidence="2 3" key="1">
    <citation type="journal article" date="2010" name="Nature">
        <title>Genome sequence of the palaeopolyploid soybean.</title>
        <authorList>
            <person name="Schmutz J."/>
            <person name="Cannon S.B."/>
            <person name="Schlueter J."/>
            <person name="Ma J."/>
            <person name="Mitros T."/>
            <person name="Nelson W."/>
            <person name="Hyten D.L."/>
            <person name="Song Q."/>
            <person name="Thelen J.J."/>
            <person name="Cheng J."/>
            <person name="Xu D."/>
            <person name="Hellsten U."/>
            <person name="May G.D."/>
            <person name="Yu Y."/>
            <person name="Sakurai T."/>
            <person name="Umezawa T."/>
            <person name="Bhattacharyya M.K."/>
            <person name="Sandhu D."/>
            <person name="Valliyodan B."/>
            <person name="Lindquist E."/>
            <person name="Peto M."/>
            <person name="Grant D."/>
            <person name="Shu S."/>
            <person name="Goodstein D."/>
            <person name="Barry K."/>
            <person name="Futrell-Griggs M."/>
            <person name="Abernathy B."/>
            <person name="Du J."/>
            <person name="Tian Z."/>
            <person name="Zhu L."/>
            <person name="Gill N."/>
            <person name="Joshi T."/>
            <person name="Libault M."/>
            <person name="Sethuraman A."/>
            <person name="Zhang X.-C."/>
            <person name="Shinozaki K."/>
            <person name="Nguyen H.T."/>
            <person name="Wing R.A."/>
            <person name="Cregan P."/>
            <person name="Specht J."/>
            <person name="Grimwood J."/>
            <person name="Rokhsar D."/>
            <person name="Stacey G."/>
            <person name="Shoemaker R.C."/>
            <person name="Jackson S.A."/>
        </authorList>
    </citation>
    <scope>NUCLEOTIDE SEQUENCE [LARGE SCALE GENOMIC DNA]</scope>
    <source>
        <strain evidence="3">cv. Williams 82</strain>
        <tissue evidence="2">Callus</tissue>
    </source>
</reference>
<dbReference type="EMBL" id="CM000841">
    <property type="protein sequence ID" value="KRH46358.1"/>
    <property type="molecule type" value="Genomic_DNA"/>
</dbReference>
<evidence type="ECO:0000313" key="2">
    <source>
        <dbReference type="EMBL" id="KRH46358.1"/>
    </source>
</evidence>
<gene>
    <name evidence="2" type="ORF">GLYMA_08G328900</name>
</gene>
<keyword evidence="1" id="KW-1133">Transmembrane helix</keyword>
<keyword evidence="4" id="KW-1185">Reference proteome</keyword>
<proteinExistence type="predicted"/>
<evidence type="ECO:0000313" key="4">
    <source>
        <dbReference type="Proteomes" id="UP000008827"/>
    </source>
</evidence>
<sequence>MWRFHNVAWNHVLRDAHKPSLMLMLRFYKNRLGMFTAYYGFLLTMAIEILVFKWRLYPWVIPPSFLHSAATFTPPQPCLCKSP</sequence>
<evidence type="ECO:0000313" key="3">
    <source>
        <dbReference type="EnsemblPlants" id="KRH46358"/>
    </source>
</evidence>
<organism evidence="2">
    <name type="scientific">Glycine max</name>
    <name type="common">Soybean</name>
    <name type="synonym">Glycine hispida</name>
    <dbReference type="NCBI Taxonomy" id="3847"/>
    <lineage>
        <taxon>Eukaryota</taxon>
        <taxon>Viridiplantae</taxon>
        <taxon>Streptophyta</taxon>
        <taxon>Embryophyta</taxon>
        <taxon>Tracheophyta</taxon>
        <taxon>Spermatophyta</taxon>
        <taxon>Magnoliopsida</taxon>
        <taxon>eudicotyledons</taxon>
        <taxon>Gunneridae</taxon>
        <taxon>Pentapetalae</taxon>
        <taxon>rosids</taxon>
        <taxon>fabids</taxon>
        <taxon>Fabales</taxon>
        <taxon>Fabaceae</taxon>
        <taxon>Papilionoideae</taxon>
        <taxon>50 kb inversion clade</taxon>
        <taxon>NPAAA clade</taxon>
        <taxon>indigoferoid/millettioid clade</taxon>
        <taxon>Phaseoleae</taxon>
        <taxon>Glycine</taxon>
        <taxon>Glycine subgen. Soja</taxon>
    </lineage>
</organism>
<reference evidence="2" key="3">
    <citation type="submission" date="2018-07" db="EMBL/GenBank/DDBJ databases">
        <title>WGS assembly of Glycine max.</title>
        <authorList>
            <person name="Schmutz J."/>
            <person name="Cannon S."/>
            <person name="Schlueter J."/>
            <person name="Ma J."/>
            <person name="Mitros T."/>
            <person name="Nelson W."/>
            <person name="Hyten D."/>
            <person name="Song Q."/>
            <person name="Thelen J."/>
            <person name="Cheng J."/>
            <person name="Xu D."/>
            <person name="Hellsten U."/>
            <person name="May G."/>
            <person name="Yu Y."/>
            <person name="Sakurai T."/>
            <person name="Umezawa T."/>
            <person name="Bhattacharyya M."/>
            <person name="Sandhu D."/>
            <person name="Valliyodan B."/>
            <person name="Lindquist E."/>
            <person name="Peto M."/>
            <person name="Grant D."/>
            <person name="Shu S."/>
            <person name="Goodstein D."/>
            <person name="Barry K."/>
            <person name="Futrell-Griggs M."/>
            <person name="Abernathy B."/>
            <person name="Du J."/>
            <person name="Tian Z."/>
            <person name="Zhu L."/>
            <person name="Gill N."/>
            <person name="Joshi T."/>
            <person name="Libault M."/>
            <person name="Sethuraman A."/>
            <person name="Zhang X."/>
            <person name="Shinozaki K."/>
            <person name="Nguyen H."/>
            <person name="Wing R."/>
            <person name="Cregan P."/>
            <person name="Specht J."/>
            <person name="Grimwood J."/>
            <person name="Rokhsar D."/>
            <person name="Stacey G."/>
            <person name="Shoemaker R."/>
            <person name="Jackson S."/>
        </authorList>
    </citation>
    <scope>NUCLEOTIDE SEQUENCE</scope>
    <source>
        <tissue evidence="2">Callus</tissue>
    </source>
</reference>
<dbReference type="Proteomes" id="UP000008827">
    <property type="component" value="Chromosome 8"/>
</dbReference>